<dbReference type="Pfam" id="PF13116">
    <property type="entry name" value="YhdP"/>
    <property type="match status" value="1"/>
</dbReference>
<dbReference type="GO" id="GO:0005886">
    <property type="term" value="C:plasma membrane"/>
    <property type="evidence" value="ECO:0007669"/>
    <property type="project" value="TreeGrafter"/>
</dbReference>
<evidence type="ECO:0000256" key="1">
    <source>
        <dbReference type="SAM" id="Phobius"/>
    </source>
</evidence>
<protein>
    <recommendedName>
        <fullName evidence="2">YhdP central domain-containing protein</fullName>
    </recommendedName>
</protein>
<proteinExistence type="predicted"/>
<organism evidence="3 4">
    <name type="scientific">Donghicola mangrovi</name>
    <dbReference type="NCBI Taxonomy" id="2729614"/>
    <lineage>
        <taxon>Bacteria</taxon>
        <taxon>Pseudomonadati</taxon>
        <taxon>Pseudomonadota</taxon>
        <taxon>Alphaproteobacteria</taxon>
        <taxon>Rhodobacterales</taxon>
        <taxon>Roseobacteraceae</taxon>
        <taxon>Donghicola</taxon>
    </lineage>
</organism>
<dbReference type="AlphaFoldDB" id="A0A850Q3M7"/>
<gene>
    <name evidence="3" type="ORF">HJ536_09420</name>
</gene>
<keyword evidence="1" id="KW-0812">Transmembrane</keyword>
<dbReference type="GO" id="GO:0090313">
    <property type="term" value="P:regulation of protein targeting to membrane"/>
    <property type="evidence" value="ECO:0007669"/>
    <property type="project" value="TreeGrafter"/>
</dbReference>
<name>A0A850Q3M7_9RHOB</name>
<reference evidence="3 4" key="1">
    <citation type="submission" date="2020-04" db="EMBL/GenBank/DDBJ databases">
        <title>Donghicola sp., a member of the Rhodobacteraceae family isolated from mangrove forest in Thailand.</title>
        <authorList>
            <person name="Charoenyingcharoen P."/>
            <person name="Yukphan P."/>
        </authorList>
    </citation>
    <scope>NUCLEOTIDE SEQUENCE [LARGE SCALE GENOMIC DNA]</scope>
    <source>
        <strain evidence="3 4">B5-SW-15</strain>
    </source>
</reference>
<dbReference type="EMBL" id="JABCJE010000003">
    <property type="protein sequence ID" value="NVO23573.1"/>
    <property type="molecule type" value="Genomic_DNA"/>
</dbReference>
<dbReference type="InterPro" id="IPR025263">
    <property type="entry name" value="YhdP_central"/>
</dbReference>
<keyword evidence="1" id="KW-0472">Membrane</keyword>
<keyword evidence="1" id="KW-1133">Transmembrane helix</keyword>
<comment type="caution">
    <text evidence="3">The sequence shown here is derived from an EMBL/GenBank/DDBJ whole genome shotgun (WGS) entry which is preliminary data.</text>
</comment>
<sequence>MTKKKETEAAESTEKNSGKARGHRKLWVFLTVVLLVTVVLPVGGALYLVDRPLRVPEWAEVRIEKALAGQGTGARVQLGEIYLTVGAGLRPWIDLRNTRIQQADGAALARIADMKVNIAGRSLLRGVLAAEHIAINGLVIDLTRGPDGTFELAFSSADVPVDQKMDFPHLITVLDDAFFTPELEPLRTVQLDGVTLRYVDQRAERSWTVDGGRFSVERDGNDIHAASALTLLTGGATAATIEGSYWRTIGEMSADFGLTVSDLLAQDIATQAPALSFFSALDAPLSGSLRGQLGDDGALENLSASLSVGKGSLRPNQDAKPVPFNSARTYFNYEPAAGMLLFDEVSVDSDGISGRAEGSARLITEDGSPWPHAMIGQVRLSEINAAPVGVMTKALDIKQADASFRLSIPDFRLELGQLTVQVPEGTANVSGHVEAAKGGWAMSLLAETKQVKPADVFAYWPDGKDAKTRDWLKDNITGGMLHDVQVHLTADPGQKVRHHLEFGFDGADLRYVNTMSPIRGAAGRAVLDNTRFALQVDQGQVRPKKGGPIDIAGSRYEIPKFGRPPEDARVDLKGSGTVTAFLSLIDEEPLAVMSKANLPVTLADGRASVTGTIRIPFKPKLGPDDVKYDIKATVRQVRTDTLVKDHVLAADTLSVHARPEEVSISGKGRFDALPFDGTFRLPRGGIPAVNADVELSERALDTLNIDLGSVRVSGKGTGTLDLKLPPNKPIDFRLTSGLRGVGVGLDALGWAKAKAAEGKLDVSGKLNPLAVNNIEFEAAGLSLKGSLSMNAADQVAEVNLARLRAGNWLDSRVDLALRGARPPMIALTGGLLDISKMPETKPSNEEGSPIRLSAMKVRVANSITLQKFNGDFETTGGLRGTFSARVNGGAPVEGLVAPSRDRTAVRVTSEDGGDVMRDAGILTQANGGQMVLTLTPAKTAGQYDGVLGITNTRLYDAPAVTALLNAVSVVGLLDQMANGGIYFSSVDAKFRLTPEQFILQEASAVGPSMGLSLDGVIGLVSGRMDLQGVLSPIYMLNGIGGFLTRQGEGLFGFNFTLTGSTSDPQVGVNPLSVLTPGMFREIFRRPPPKVSQ</sequence>
<dbReference type="InterPro" id="IPR052894">
    <property type="entry name" value="AsmA-related"/>
</dbReference>
<dbReference type="Proteomes" id="UP000592216">
    <property type="component" value="Unassembled WGS sequence"/>
</dbReference>
<feature type="transmembrane region" description="Helical" evidence="1">
    <location>
        <begin position="26"/>
        <end position="49"/>
    </location>
</feature>
<accession>A0A850Q3M7</accession>
<dbReference type="PANTHER" id="PTHR30441">
    <property type="entry name" value="DUF748 DOMAIN-CONTAINING PROTEIN"/>
    <property type="match status" value="1"/>
</dbReference>
<dbReference type="RefSeq" id="WP_177157516.1">
    <property type="nucleotide sequence ID" value="NZ_JABCJE010000003.1"/>
</dbReference>
<dbReference type="PANTHER" id="PTHR30441:SF8">
    <property type="entry name" value="DUF748 DOMAIN-CONTAINING PROTEIN"/>
    <property type="match status" value="1"/>
</dbReference>
<evidence type="ECO:0000313" key="3">
    <source>
        <dbReference type="EMBL" id="NVO23573.1"/>
    </source>
</evidence>
<evidence type="ECO:0000259" key="2">
    <source>
        <dbReference type="Pfam" id="PF13116"/>
    </source>
</evidence>
<feature type="domain" description="YhdP central" evidence="2">
    <location>
        <begin position="389"/>
        <end position="820"/>
    </location>
</feature>
<evidence type="ECO:0000313" key="4">
    <source>
        <dbReference type="Proteomes" id="UP000592216"/>
    </source>
</evidence>